<keyword evidence="4" id="KW-1185">Reference proteome</keyword>
<evidence type="ECO:0000256" key="1">
    <source>
        <dbReference type="ARBA" id="ARBA00022500"/>
    </source>
</evidence>
<sequence>MAELKQEHLQAVLGSIGHVLQGHLQYSQIEYGDVSKEASQTLTVEQIAVVVGVTGDVQGDLIVTMREDMVKEIIGRMFGGMEIATIDEMGWSAYGEFGNWLGAGCCTSLSDCGLNVNITPPMISEGSTRLHSSNHFISIPFKADNHAFSVHISIQP</sequence>
<proteinExistence type="predicted"/>
<dbReference type="InterPro" id="IPR028976">
    <property type="entry name" value="CheC-like_sf"/>
</dbReference>
<dbReference type="RefSeq" id="WP_379930140.1">
    <property type="nucleotide sequence ID" value="NZ_JBHUMM010000042.1"/>
</dbReference>
<dbReference type="CDD" id="cd17906">
    <property type="entry name" value="CheX"/>
    <property type="match status" value="1"/>
</dbReference>
<feature type="domain" description="Chemotaxis phosphatase CheX-like" evidence="2">
    <location>
        <begin position="47"/>
        <end position="142"/>
    </location>
</feature>
<accession>A0ABW5RCZ7</accession>
<evidence type="ECO:0000259" key="2">
    <source>
        <dbReference type="Pfam" id="PF13690"/>
    </source>
</evidence>
<evidence type="ECO:0000313" key="3">
    <source>
        <dbReference type="EMBL" id="MFD2672576.1"/>
    </source>
</evidence>
<dbReference type="Pfam" id="PF13690">
    <property type="entry name" value="CheX"/>
    <property type="match status" value="1"/>
</dbReference>
<dbReference type="InterPro" id="IPR028051">
    <property type="entry name" value="CheX-like_dom"/>
</dbReference>
<name>A0ABW5RCZ7_9BACL</name>
<reference evidence="4" key="1">
    <citation type="journal article" date="2019" name="Int. J. Syst. Evol. Microbiol.">
        <title>The Global Catalogue of Microorganisms (GCM) 10K type strain sequencing project: providing services to taxonomists for standard genome sequencing and annotation.</title>
        <authorList>
            <consortium name="The Broad Institute Genomics Platform"/>
            <consortium name="The Broad Institute Genome Sequencing Center for Infectious Disease"/>
            <person name="Wu L."/>
            <person name="Ma J."/>
        </authorList>
    </citation>
    <scope>NUCLEOTIDE SEQUENCE [LARGE SCALE GENOMIC DNA]</scope>
    <source>
        <strain evidence="4">KCTC 33676</strain>
    </source>
</reference>
<organism evidence="3 4">
    <name type="scientific">Marinicrinis sediminis</name>
    <dbReference type="NCBI Taxonomy" id="1652465"/>
    <lineage>
        <taxon>Bacteria</taxon>
        <taxon>Bacillati</taxon>
        <taxon>Bacillota</taxon>
        <taxon>Bacilli</taxon>
        <taxon>Bacillales</taxon>
        <taxon>Paenibacillaceae</taxon>
    </lineage>
</organism>
<dbReference type="InterPro" id="IPR038756">
    <property type="entry name" value="CheX-like"/>
</dbReference>
<dbReference type="PANTHER" id="PTHR39452">
    <property type="entry name" value="CHEY-P PHOSPHATASE CHEX"/>
    <property type="match status" value="1"/>
</dbReference>
<evidence type="ECO:0000313" key="4">
    <source>
        <dbReference type="Proteomes" id="UP001597497"/>
    </source>
</evidence>
<dbReference type="Proteomes" id="UP001597497">
    <property type="component" value="Unassembled WGS sequence"/>
</dbReference>
<gene>
    <name evidence="3" type="ORF">ACFSUC_13490</name>
</gene>
<protein>
    <submittedName>
        <fullName evidence="3">Chemotaxis protein CheX</fullName>
    </submittedName>
</protein>
<dbReference type="EMBL" id="JBHUMM010000042">
    <property type="protein sequence ID" value="MFD2672576.1"/>
    <property type="molecule type" value="Genomic_DNA"/>
</dbReference>
<comment type="caution">
    <text evidence="3">The sequence shown here is derived from an EMBL/GenBank/DDBJ whole genome shotgun (WGS) entry which is preliminary data.</text>
</comment>
<dbReference type="PANTHER" id="PTHR39452:SF1">
    <property type="entry name" value="CHEY-P PHOSPHATASE CHEX"/>
    <property type="match status" value="1"/>
</dbReference>
<dbReference type="Gene3D" id="3.40.1550.10">
    <property type="entry name" value="CheC-like"/>
    <property type="match status" value="1"/>
</dbReference>
<dbReference type="SUPFAM" id="SSF103039">
    <property type="entry name" value="CheC-like"/>
    <property type="match status" value="1"/>
</dbReference>
<keyword evidence="1" id="KW-0145">Chemotaxis</keyword>